<dbReference type="GO" id="GO:0003949">
    <property type="term" value="F:1-(5-phosphoribosyl)-5-[(5-phosphoribosylamino)methylideneamino]imidazole-4-carboxamide isomerase activity"/>
    <property type="evidence" value="ECO:0007669"/>
    <property type="project" value="UniProtKB-EC"/>
</dbReference>
<feature type="region of interest" description="Disordered" evidence="1">
    <location>
        <begin position="55"/>
        <end position="81"/>
    </location>
</feature>
<sequence length="170" mass="17929">MLLEIMVALTIFVFTALAVLGAVSQGISSAEQTRDRTKAVDLARSTMAKLEAGLGTPQSLAGPVRPWEPEPDPDAPFDENADFGFSEAVPSPSLWEVEVDTVPSEFVGLTHVIVTAAKRASAESDRVVVSFVLHQLVRLAPEGEDTIGDLDDIAAEAIRGAPSESMGGGR</sequence>
<feature type="compositionally biased region" description="Acidic residues" evidence="1">
    <location>
        <begin position="69"/>
        <end position="81"/>
    </location>
</feature>
<gene>
    <name evidence="2" type="ORF">MNBD_PLANCTO03-109</name>
</gene>
<evidence type="ECO:0000256" key="1">
    <source>
        <dbReference type="SAM" id="MobiDB-lite"/>
    </source>
</evidence>
<organism evidence="2">
    <name type="scientific">hydrothermal vent metagenome</name>
    <dbReference type="NCBI Taxonomy" id="652676"/>
    <lineage>
        <taxon>unclassified sequences</taxon>
        <taxon>metagenomes</taxon>
        <taxon>ecological metagenomes</taxon>
    </lineage>
</organism>
<dbReference type="AlphaFoldDB" id="A0A3B1DZ14"/>
<protein>
    <submittedName>
        <fullName evidence="2">Phosphoribosylformimino-5-aminoimidazole carboxamide ribotide isomerase</fullName>
        <ecNumber evidence="2">5.3.1.16</ecNumber>
    </submittedName>
</protein>
<evidence type="ECO:0000313" key="2">
    <source>
        <dbReference type="EMBL" id="VAX37745.1"/>
    </source>
</evidence>
<dbReference type="EC" id="5.3.1.16" evidence="2"/>
<dbReference type="EMBL" id="UOGK01000117">
    <property type="protein sequence ID" value="VAX37745.1"/>
    <property type="molecule type" value="Genomic_DNA"/>
</dbReference>
<keyword evidence="2" id="KW-0413">Isomerase</keyword>
<name>A0A3B1DZ14_9ZZZZ</name>
<proteinExistence type="predicted"/>
<accession>A0A3B1DZ14</accession>
<reference evidence="2" key="1">
    <citation type="submission" date="2018-06" db="EMBL/GenBank/DDBJ databases">
        <authorList>
            <person name="Zhirakovskaya E."/>
        </authorList>
    </citation>
    <scope>NUCLEOTIDE SEQUENCE</scope>
</reference>